<dbReference type="PROSITE" id="PS50024">
    <property type="entry name" value="SEA"/>
    <property type="match status" value="1"/>
</dbReference>
<feature type="region of interest" description="Disordered" evidence="1">
    <location>
        <begin position="682"/>
        <end position="703"/>
    </location>
</feature>
<dbReference type="InterPro" id="IPR007110">
    <property type="entry name" value="Ig-like_dom"/>
</dbReference>
<feature type="region of interest" description="Disordered" evidence="1">
    <location>
        <begin position="275"/>
        <end position="544"/>
    </location>
</feature>
<dbReference type="SUPFAM" id="SSF82671">
    <property type="entry name" value="SEA domain"/>
    <property type="match status" value="1"/>
</dbReference>
<comment type="caution">
    <text evidence="6">The sequence shown here is derived from an EMBL/GenBank/DDBJ whole genome shotgun (WGS) entry which is preliminary data.</text>
</comment>
<feature type="compositionally biased region" description="Low complexity" evidence="1">
    <location>
        <begin position="279"/>
        <end position="296"/>
    </location>
</feature>
<feature type="region of interest" description="Disordered" evidence="1">
    <location>
        <begin position="567"/>
        <end position="606"/>
    </location>
</feature>
<feature type="domain" description="Chitin-binding type-2" evidence="5">
    <location>
        <begin position="1498"/>
        <end position="1558"/>
    </location>
</feature>
<accession>A0AAN8KDF5</accession>
<keyword evidence="2" id="KW-1133">Transmembrane helix</keyword>
<feature type="compositionally biased region" description="Polar residues" evidence="1">
    <location>
        <begin position="456"/>
        <end position="472"/>
    </location>
</feature>
<feature type="compositionally biased region" description="Polar residues" evidence="1">
    <location>
        <begin position="683"/>
        <end position="692"/>
    </location>
</feature>
<protein>
    <submittedName>
        <fullName evidence="6">Uncharacterized protein</fullName>
    </submittedName>
</protein>
<evidence type="ECO:0000256" key="2">
    <source>
        <dbReference type="SAM" id="Phobius"/>
    </source>
</evidence>
<feature type="compositionally biased region" description="Low complexity" evidence="1">
    <location>
        <begin position="379"/>
        <end position="396"/>
    </location>
</feature>
<feature type="transmembrane region" description="Helical" evidence="2">
    <location>
        <begin position="116"/>
        <end position="139"/>
    </location>
</feature>
<evidence type="ECO:0000313" key="6">
    <source>
        <dbReference type="EMBL" id="KAK6195795.1"/>
    </source>
</evidence>
<dbReference type="GO" id="GO:0005576">
    <property type="term" value="C:extracellular region"/>
    <property type="evidence" value="ECO:0007669"/>
    <property type="project" value="InterPro"/>
</dbReference>
<sequence length="1562" mass="169285">MKANRPVLNSDETFLRKDLNDFDSGKDFDSDIIPTWTNTFFGTTHRNFTEQWNNVKTRWHRNYGYLFSSNDSIQSSNPEKPFQNQLYLSEERNLYDNRSEASVITKEKAFNRRRRYVCVGVTIAIVFVLLACIISAVLIDVIFVPTRKDLAVQARLSVRITNRNYTEELSNKSSESFQLFQKEFCSAVQRKVNEDTSCIVDSVKNGSLIVNIRLFTTSTTMAEDFGVSVVIIIKGDTQDGSSFSIGVFQSDEIKFESSNLIVQNTIPTTAIMYKKDENTSPSTTEMTTSTVTSTSSLQPSPVEMSLTETSSSALQLEPRSTEISPDENTSPSTTEMTTSTVTSTSSLQPSPVEMSLTETPSSALQLEPRSTEISPDENTSPSTTEMTTSTVTSTSSLQPSPVEMSLTETPSSALQLEPRSTEISPDENTSPSTTEMTTSTVTSTSSLQPSPVDMSLTETSSSALQLEPTSLLSLAETSSKMSESSSNEEILLKSSYSESTHSSQQPSASSTETPSSTLQLERRSTDMSSGLLEPRSSESSVRTSLLSSVKTSSKVLESSSNIESLLESSSSEMIKSSSTGSPTISSKSPSSSPHPNISETSSTTFKSRYTATDLSQSEFISSESTFGIHQTGSKEEFSTVLQSVVFESSSSSNEASSTMLELTSPYAPSLVLESISMVEVPESSLQTHSTELPSADETSFSPLETSLSETSFSTSQLNSNDKLSTMLESSSALISSIMLESAITFSAFLSSSIKAFFTVLESSSANISPILMESSSSETTYSSLQTRLTEALSNTLVSSSGEIFSISFVASSRETSISAPDSSSKLEISASESFFNNSKSSSNDVLSTMLESITAVISSNMVEPGSAEITSNPLQSSSNEALSIMPDSRSADTSPMMFESGSRVVSYSSLQYSYTETSLSRLETSSNDVSFITPQSNSNDELSTMLESISAVISSSEVYLSVLQQRSIETSSTMLGISPTDTFSVILDSSLSEAPFSDLQSRSNEVSSVMLESSSADISSLILDYSPSETFYISLKPDLNEPSSSILVSSSTSIIPVETSSLGKSISASESSSKLETSSSDESSFSAPESTSIEASSSLSESSFRTPLLSSNDEINFSVSGTYYNTQESMSNTVPSSTQLPVLSLSSPYTLQPSSTEIPITTFELASSLVATTFEIQRSESSVNVMATTEIASVTSTFETPSPSLSPSSTQDIEMSSTFIPVITVRDTSIYQNEDNLTLGCNITNAENFTQIIFDVNSVEVGKITRDLIEIEPHWTFRNESNSDKQIYLMALEEANCTHSGNYTCSIGGDWGVVQQTATIQVRVAPGEPVVTFPDEVVEDRLLKQSITCSVDAGIPVSVVTWSVEFQDGRKIENFNFNPTEETNSSESCTNKHVSSFISTFNISWHNSSLCCNVDQGSRRTSICEHLFVLPSGYCNNRTDRLYDHPYDDCYVYVQCSLGTVYIGSCLKGGAFCFDEQSQSCSRAAPTTTIDPSQASDPYSCDGKINFSYIPVRGSCKKYIRCVHDDQIPGACAGSSYFYDTEPGQICTNDINQAYCTLHDNT</sequence>
<feature type="region of interest" description="Disordered" evidence="1">
    <location>
        <begin position="1066"/>
        <end position="1098"/>
    </location>
</feature>
<evidence type="ECO:0000256" key="1">
    <source>
        <dbReference type="SAM" id="MobiDB-lite"/>
    </source>
</evidence>
<dbReference type="GO" id="GO:0008061">
    <property type="term" value="F:chitin binding"/>
    <property type="evidence" value="ECO:0007669"/>
    <property type="project" value="InterPro"/>
</dbReference>
<evidence type="ECO:0000259" key="3">
    <source>
        <dbReference type="PROSITE" id="PS50024"/>
    </source>
</evidence>
<feature type="compositionally biased region" description="Low complexity" evidence="1">
    <location>
        <begin position="567"/>
        <end position="591"/>
    </location>
</feature>
<dbReference type="Proteomes" id="UP001347796">
    <property type="component" value="Unassembled WGS sequence"/>
</dbReference>
<keyword evidence="7" id="KW-1185">Reference proteome</keyword>
<feature type="compositionally biased region" description="Low complexity" evidence="1">
    <location>
        <begin position="429"/>
        <end position="446"/>
    </location>
</feature>
<dbReference type="InterPro" id="IPR002557">
    <property type="entry name" value="Chitin-bd_dom"/>
</dbReference>
<keyword evidence="2" id="KW-0812">Transmembrane</keyword>
<organism evidence="6 7">
    <name type="scientific">Patella caerulea</name>
    <name type="common">Rayed Mediterranean limpet</name>
    <dbReference type="NCBI Taxonomy" id="87958"/>
    <lineage>
        <taxon>Eukaryota</taxon>
        <taxon>Metazoa</taxon>
        <taxon>Spiralia</taxon>
        <taxon>Lophotrochozoa</taxon>
        <taxon>Mollusca</taxon>
        <taxon>Gastropoda</taxon>
        <taxon>Patellogastropoda</taxon>
        <taxon>Patelloidea</taxon>
        <taxon>Patellidae</taxon>
        <taxon>Patella</taxon>
    </lineage>
</organism>
<feature type="compositionally biased region" description="Low complexity" evidence="1">
    <location>
        <begin position="473"/>
        <end position="517"/>
    </location>
</feature>
<feature type="compositionally biased region" description="Polar residues" evidence="1">
    <location>
        <begin position="593"/>
        <end position="606"/>
    </location>
</feature>
<feature type="domain" description="SEA" evidence="3">
    <location>
        <begin position="150"/>
        <end position="267"/>
    </location>
</feature>
<gene>
    <name evidence="6" type="ORF">SNE40_001150</name>
</gene>
<name>A0AAN8KDF5_PATCE</name>
<keyword evidence="2" id="KW-0472">Membrane</keyword>
<evidence type="ECO:0000313" key="7">
    <source>
        <dbReference type="Proteomes" id="UP001347796"/>
    </source>
</evidence>
<dbReference type="InterPro" id="IPR036364">
    <property type="entry name" value="SEA_dom_sf"/>
</dbReference>
<dbReference type="InterPro" id="IPR000082">
    <property type="entry name" value="SEA_dom"/>
</dbReference>
<evidence type="ECO:0000259" key="4">
    <source>
        <dbReference type="PROSITE" id="PS50835"/>
    </source>
</evidence>
<feature type="domain" description="Ig-like" evidence="4">
    <location>
        <begin position="1221"/>
        <end position="1321"/>
    </location>
</feature>
<proteinExistence type="predicted"/>
<reference evidence="6 7" key="1">
    <citation type="submission" date="2024-01" db="EMBL/GenBank/DDBJ databases">
        <title>The genome of the rayed Mediterranean limpet Patella caerulea (Linnaeus, 1758).</title>
        <authorList>
            <person name="Anh-Thu Weber A."/>
            <person name="Halstead-Nussloch G."/>
        </authorList>
    </citation>
    <scope>NUCLEOTIDE SEQUENCE [LARGE SCALE GENOMIC DNA]</scope>
    <source>
        <strain evidence="6">AATW-2023a</strain>
        <tissue evidence="6">Whole specimen</tissue>
    </source>
</reference>
<dbReference type="EMBL" id="JAZGQO010000001">
    <property type="protein sequence ID" value="KAK6195795.1"/>
    <property type="molecule type" value="Genomic_DNA"/>
</dbReference>
<dbReference type="PROSITE" id="PS50835">
    <property type="entry name" value="IG_LIKE"/>
    <property type="match status" value="1"/>
</dbReference>
<dbReference type="PROSITE" id="PS50940">
    <property type="entry name" value="CHIT_BIND_II"/>
    <property type="match status" value="1"/>
</dbReference>
<feature type="compositionally biased region" description="Low complexity" evidence="1">
    <location>
        <begin position="329"/>
        <end position="346"/>
    </location>
</feature>
<evidence type="ECO:0000259" key="5">
    <source>
        <dbReference type="PROSITE" id="PS50940"/>
    </source>
</evidence>